<dbReference type="GO" id="GO:0016491">
    <property type="term" value="F:oxidoreductase activity"/>
    <property type="evidence" value="ECO:0007669"/>
    <property type="project" value="InterPro"/>
</dbReference>
<feature type="domain" description="FAD-binding FR-type" evidence="1">
    <location>
        <begin position="35"/>
        <end position="159"/>
    </location>
</feature>
<dbReference type="Pfam" id="PF08021">
    <property type="entry name" value="FAD_binding_9"/>
    <property type="match status" value="1"/>
</dbReference>
<dbReference type="Proteomes" id="UP000269542">
    <property type="component" value="Chromosome"/>
</dbReference>
<proteinExistence type="predicted"/>
<dbReference type="Gene3D" id="2.40.30.10">
    <property type="entry name" value="Translation factors"/>
    <property type="match status" value="1"/>
</dbReference>
<dbReference type="PANTHER" id="PTHR30157:SF0">
    <property type="entry name" value="NADPH-DEPENDENT FERRIC-CHELATE REDUCTASE"/>
    <property type="match status" value="1"/>
</dbReference>
<dbReference type="InterPro" id="IPR013113">
    <property type="entry name" value="SIP_FAD-bd"/>
</dbReference>
<dbReference type="InterPro" id="IPR039261">
    <property type="entry name" value="FNR_nucleotide-bd"/>
</dbReference>
<gene>
    <name evidence="2" type="primary">viuB</name>
    <name evidence="2" type="ORF">NCTC13354_01229</name>
</gene>
<protein>
    <submittedName>
        <fullName evidence="2">Vibriobactin utilization protein ViuB</fullName>
    </submittedName>
</protein>
<dbReference type="InterPro" id="IPR039374">
    <property type="entry name" value="SIP_fam"/>
</dbReference>
<evidence type="ECO:0000259" key="1">
    <source>
        <dbReference type="PROSITE" id="PS51384"/>
    </source>
</evidence>
<dbReference type="EMBL" id="LR134476">
    <property type="protein sequence ID" value="VEI13514.1"/>
    <property type="molecule type" value="Genomic_DNA"/>
</dbReference>
<sequence length="307" mass="33841">MVRNIVTPDTDKLAERAKALGVTVEQLQAMLKRRGKATEATVTHKERISRDLIRLSFDCPGLKGADLPFTDHYIKLLFVPEGADYEWPYDVANIRETKPREMWPVTRTYTLRHVDTEEGTFTADFVTHGTQGLAGPWAEHAKVGDAIGFLGPGGAWRPDSKYEHFVFAGDESAAPAICAGLEALPEGASATAYIEIADDDAKFAVPGSEHITVNWVKRDGATHGTALIEAVRAGGYPEKKTAWFIHGVAEMVKDTRRFLFVDGDVAKEDASISGYWRLGMTEDQWQASKADFNKQNEAEEAAAREQA</sequence>
<dbReference type="PROSITE" id="PS51384">
    <property type="entry name" value="FAD_FR"/>
    <property type="match status" value="1"/>
</dbReference>
<dbReference type="InterPro" id="IPR017938">
    <property type="entry name" value="Riboflavin_synthase-like_b-brl"/>
</dbReference>
<dbReference type="AlphaFoldDB" id="A0A448PF51"/>
<organism evidence="2 3">
    <name type="scientific">Trueperella bialowiezensis</name>
    <dbReference type="NCBI Taxonomy" id="312285"/>
    <lineage>
        <taxon>Bacteria</taxon>
        <taxon>Bacillati</taxon>
        <taxon>Actinomycetota</taxon>
        <taxon>Actinomycetes</taxon>
        <taxon>Actinomycetales</taxon>
        <taxon>Actinomycetaceae</taxon>
        <taxon>Trueperella</taxon>
    </lineage>
</organism>
<dbReference type="RefSeq" id="WP_197718423.1">
    <property type="nucleotide sequence ID" value="NZ_LR134476.1"/>
</dbReference>
<keyword evidence="3" id="KW-1185">Reference proteome</keyword>
<dbReference type="KEGG" id="tbw:NCTC13354_01229"/>
<reference evidence="2 3" key="1">
    <citation type="submission" date="2018-12" db="EMBL/GenBank/DDBJ databases">
        <authorList>
            <consortium name="Pathogen Informatics"/>
        </authorList>
    </citation>
    <scope>NUCLEOTIDE SEQUENCE [LARGE SCALE GENOMIC DNA]</scope>
    <source>
        <strain evidence="2 3">NCTC13354</strain>
    </source>
</reference>
<dbReference type="PANTHER" id="PTHR30157">
    <property type="entry name" value="FERRIC REDUCTASE, NADPH-DEPENDENT"/>
    <property type="match status" value="1"/>
</dbReference>
<name>A0A448PF51_9ACTO</name>
<dbReference type="Pfam" id="PF04954">
    <property type="entry name" value="SIP"/>
    <property type="match status" value="1"/>
</dbReference>
<dbReference type="CDD" id="cd06193">
    <property type="entry name" value="siderophore_interacting"/>
    <property type="match status" value="1"/>
</dbReference>
<evidence type="ECO:0000313" key="2">
    <source>
        <dbReference type="EMBL" id="VEI13514.1"/>
    </source>
</evidence>
<dbReference type="SUPFAM" id="SSF63380">
    <property type="entry name" value="Riboflavin synthase domain-like"/>
    <property type="match status" value="1"/>
</dbReference>
<accession>A0A448PF51</accession>
<dbReference type="InterPro" id="IPR007037">
    <property type="entry name" value="SIP_rossman_dom"/>
</dbReference>
<dbReference type="Gene3D" id="3.40.50.80">
    <property type="entry name" value="Nucleotide-binding domain of ferredoxin-NADP reductase (FNR) module"/>
    <property type="match status" value="1"/>
</dbReference>
<dbReference type="InterPro" id="IPR017927">
    <property type="entry name" value="FAD-bd_FR_type"/>
</dbReference>
<evidence type="ECO:0000313" key="3">
    <source>
        <dbReference type="Proteomes" id="UP000269542"/>
    </source>
</evidence>